<organism evidence="12 13">
    <name type="scientific">Phenylobacterium koreense</name>
    <dbReference type="NCBI Taxonomy" id="266125"/>
    <lineage>
        <taxon>Bacteria</taxon>
        <taxon>Pseudomonadati</taxon>
        <taxon>Pseudomonadota</taxon>
        <taxon>Alphaproteobacteria</taxon>
        <taxon>Caulobacterales</taxon>
        <taxon>Caulobacteraceae</taxon>
        <taxon>Phenylobacterium</taxon>
    </lineage>
</organism>
<comment type="subunit">
    <text evidence="11">The system is composed of three essential subunits: KdpA, KdpB and KdpC.</text>
</comment>
<evidence type="ECO:0000256" key="2">
    <source>
        <dbReference type="ARBA" id="ARBA00022475"/>
    </source>
</evidence>
<proteinExistence type="inferred from homology"/>
<dbReference type="Pfam" id="PF02669">
    <property type="entry name" value="KdpC"/>
    <property type="match status" value="1"/>
</dbReference>
<keyword evidence="6 11" id="KW-0067">ATP-binding</keyword>
<keyword evidence="4 11" id="KW-0812">Transmembrane</keyword>
<dbReference type="InterPro" id="IPR003820">
    <property type="entry name" value="KdpC"/>
</dbReference>
<evidence type="ECO:0000256" key="8">
    <source>
        <dbReference type="ARBA" id="ARBA00022989"/>
    </source>
</evidence>
<keyword evidence="8 11" id="KW-1133">Transmembrane helix</keyword>
<evidence type="ECO:0000256" key="3">
    <source>
        <dbReference type="ARBA" id="ARBA00022538"/>
    </source>
</evidence>
<evidence type="ECO:0000256" key="9">
    <source>
        <dbReference type="ARBA" id="ARBA00023065"/>
    </source>
</evidence>
<evidence type="ECO:0000256" key="1">
    <source>
        <dbReference type="ARBA" id="ARBA00022448"/>
    </source>
</evidence>
<accession>A0ABV2EKD6</accession>
<keyword evidence="10 11" id="KW-0472">Membrane</keyword>
<sequence>MIALIRPALVSMGLFTLILGVAYPFAITGIAQGLMPSQAGGSLIRRDGHVVGSAFVGQNFTSPAYLHGRPSAAGSDGYDASSSSGSNLGPMSEDLIAAVKERADALRPEAAGAEIPADAVTASGSGLDPEISPAFARLQAARIAQARGAPVDRVQQVIDRQVVGRTAGVLGQPRVNVLETNLALDAAFGRMQPPPR</sequence>
<evidence type="ECO:0000256" key="10">
    <source>
        <dbReference type="ARBA" id="ARBA00023136"/>
    </source>
</evidence>
<evidence type="ECO:0000256" key="11">
    <source>
        <dbReference type="HAMAP-Rule" id="MF_00276"/>
    </source>
</evidence>
<reference evidence="12 13" key="1">
    <citation type="submission" date="2024-06" db="EMBL/GenBank/DDBJ databases">
        <title>Genomic Encyclopedia of Type Strains, Phase IV (KMG-IV): sequencing the most valuable type-strain genomes for metagenomic binning, comparative biology and taxonomic classification.</title>
        <authorList>
            <person name="Goeker M."/>
        </authorList>
    </citation>
    <scope>NUCLEOTIDE SEQUENCE [LARGE SCALE GENOMIC DNA]</scope>
    <source>
        <strain evidence="12 13">DSM 17809</strain>
    </source>
</reference>
<keyword evidence="7 11" id="KW-0630">Potassium</keyword>
<evidence type="ECO:0000256" key="7">
    <source>
        <dbReference type="ARBA" id="ARBA00022958"/>
    </source>
</evidence>
<dbReference type="PANTHER" id="PTHR30042">
    <property type="entry name" value="POTASSIUM-TRANSPORTING ATPASE C CHAIN"/>
    <property type="match status" value="1"/>
</dbReference>
<dbReference type="HAMAP" id="MF_00276">
    <property type="entry name" value="KdpC"/>
    <property type="match status" value="1"/>
</dbReference>
<evidence type="ECO:0000256" key="4">
    <source>
        <dbReference type="ARBA" id="ARBA00022692"/>
    </source>
</evidence>
<gene>
    <name evidence="11" type="primary">kdpC</name>
    <name evidence="12" type="ORF">ABID41_002630</name>
</gene>
<dbReference type="RefSeq" id="WP_354297812.1">
    <property type="nucleotide sequence ID" value="NZ_JBEPLU010000002.1"/>
</dbReference>
<protein>
    <recommendedName>
        <fullName evidence="11">Potassium-transporting ATPase KdpC subunit</fullName>
    </recommendedName>
    <alternativeName>
        <fullName evidence="11">ATP phosphohydrolase [potassium-transporting] C chain</fullName>
    </alternativeName>
    <alternativeName>
        <fullName evidence="11">Potassium-binding and translocating subunit C</fullName>
    </alternativeName>
    <alternativeName>
        <fullName evidence="11">Potassium-translocating ATPase C chain</fullName>
    </alternativeName>
</protein>
<keyword evidence="9 11" id="KW-0406">Ion transport</keyword>
<evidence type="ECO:0000256" key="5">
    <source>
        <dbReference type="ARBA" id="ARBA00022741"/>
    </source>
</evidence>
<comment type="subcellular location">
    <subcellularLocation>
        <location evidence="11">Cell membrane</location>
        <topology evidence="11">Single-pass membrane protein</topology>
    </subcellularLocation>
</comment>
<dbReference type="Proteomes" id="UP001549110">
    <property type="component" value="Unassembled WGS sequence"/>
</dbReference>
<dbReference type="PANTHER" id="PTHR30042:SF2">
    <property type="entry name" value="POTASSIUM-TRANSPORTING ATPASE KDPC SUBUNIT"/>
    <property type="match status" value="1"/>
</dbReference>
<keyword evidence="3 11" id="KW-0633">Potassium transport</keyword>
<evidence type="ECO:0000313" key="12">
    <source>
        <dbReference type="EMBL" id="MET3527512.1"/>
    </source>
</evidence>
<keyword evidence="2 11" id="KW-1003">Cell membrane</keyword>
<keyword evidence="5 11" id="KW-0547">Nucleotide-binding</keyword>
<evidence type="ECO:0000256" key="6">
    <source>
        <dbReference type="ARBA" id="ARBA00022840"/>
    </source>
</evidence>
<keyword evidence="1 11" id="KW-0813">Transport</keyword>
<evidence type="ECO:0000313" key="13">
    <source>
        <dbReference type="Proteomes" id="UP001549110"/>
    </source>
</evidence>
<name>A0ABV2EKD6_9CAUL</name>
<dbReference type="PIRSF" id="PIRSF001296">
    <property type="entry name" value="K_ATPase_KdpC"/>
    <property type="match status" value="1"/>
</dbReference>
<keyword evidence="13" id="KW-1185">Reference proteome</keyword>
<comment type="similarity">
    <text evidence="11">Belongs to the KdpC family.</text>
</comment>
<dbReference type="EMBL" id="JBEPLU010000002">
    <property type="protein sequence ID" value="MET3527512.1"/>
    <property type="molecule type" value="Genomic_DNA"/>
</dbReference>
<comment type="function">
    <text evidence="11">Part of the high-affinity ATP-driven potassium transport (or Kdp) system, which catalyzes the hydrolysis of ATP coupled with the electrogenic transport of potassium into the cytoplasm. This subunit acts as a catalytic chaperone that increases the ATP-binding affinity of the ATP-hydrolyzing subunit KdpB by the formation of a transient KdpB/KdpC/ATP ternary complex.</text>
</comment>
<dbReference type="NCBIfam" id="TIGR00681">
    <property type="entry name" value="kdpC"/>
    <property type="match status" value="1"/>
</dbReference>
<dbReference type="NCBIfam" id="NF001454">
    <property type="entry name" value="PRK00315.1"/>
    <property type="match status" value="1"/>
</dbReference>
<comment type="caution">
    <text evidence="12">The sequence shown here is derived from an EMBL/GenBank/DDBJ whole genome shotgun (WGS) entry which is preliminary data.</text>
</comment>